<protein>
    <recommendedName>
        <fullName evidence="2">DUF2169 domain-containing protein</fullName>
    </recommendedName>
</protein>
<keyword evidence="4" id="KW-1185">Reference proteome</keyword>
<dbReference type="Pfam" id="PF09937">
    <property type="entry name" value="DUF2169"/>
    <property type="match status" value="1"/>
</dbReference>
<gene>
    <name evidence="3" type="ORF">CMC5_042780</name>
</gene>
<evidence type="ECO:0000256" key="1">
    <source>
        <dbReference type="SAM" id="MobiDB-lite"/>
    </source>
</evidence>
<dbReference type="KEGG" id="ccro:CMC5_042780"/>
<feature type="compositionally biased region" description="Pro residues" evidence="1">
    <location>
        <begin position="432"/>
        <end position="441"/>
    </location>
</feature>
<feature type="compositionally biased region" description="Low complexity" evidence="1">
    <location>
        <begin position="626"/>
        <end position="638"/>
    </location>
</feature>
<organism evidence="3 4">
    <name type="scientific">Chondromyces crocatus</name>
    <dbReference type="NCBI Taxonomy" id="52"/>
    <lineage>
        <taxon>Bacteria</taxon>
        <taxon>Pseudomonadati</taxon>
        <taxon>Myxococcota</taxon>
        <taxon>Polyangia</taxon>
        <taxon>Polyangiales</taxon>
        <taxon>Polyangiaceae</taxon>
        <taxon>Chondromyces</taxon>
    </lineage>
</organism>
<dbReference type="AlphaFoldDB" id="A0A0K1EGZ1"/>
<feature type="compositionally biased region" description="Polar residues" evidence="1">
    <location>
        <begin position="452"/>
        <end position="462"/>
    </location>
</feature>
<dbReference type="EMBL" id="CP012159">
    <property type="protein sequence ID" value="AKT40125.1"/>
    <property type="molecule type" value="Genomic_DNA"/>
</dbReference>
<feature type="compositionally biased region" description="Pro residues" evidence="1">
    <location>
        <begin position="532"/>
        <end position="570"/>
    </location>
</feature>
<reference evidence="3 4" key="1">
    <citation type="submission" date="2015-07" db="EMBL/GenBank/DDBJ databases">
        <title>Genome analysis of myxobacterium Chondromyces crocatus Cm c5 reveals a high potential for natural compound synthesis and the genetic basis for the loss of fruiting body formation.</title>
        <authorList>
            <person name="Zaburannyi N."/>
            <person name="Bunk B."/>
            <person name="Maier J."/>
            <person name="Overmann J."/>
            <person name="Mueller R."/>
        </authorList>
    </citation>
    <scope>NUCLEOTIDE SEQUENCE [LARGE SCALE GENOMIC DNA]</scope>
    <source>
        <strain evidence="3 4">Cm c5</strain>
    </source>
</reference>
<sequence length="924" mass="97360">MGPVEYPWGSMQVVSSTSLPCRSVIWHNTSQGWSLTVICKATFALAPNESRLAEHQEPILDHDSHWDDDPNRSVRAPSDLVPFKARADVLLIGSAHAPQQLPATTVVTRLLVGDLDKSVEIQQDRWIRLDGTLLDGARFTRMPLLYERAGGGPDTTNPVGVRAGAADGMGRVRLPNLVRIGTMIRNATEVVEPVGFGPLAMSWPARRDRLGPLAATFAPARWYDAALPDDLDPAFFNAAPRDQQLDYLPTNARIVLEHLHPATPRFVTSLPGVQPLALVEGRQGGPQTVHLNADTLWIDTERQICTLTYRARIPLRQRDEQGRVVMTLHTPAAPAAAGAPPAGAGAAAGLGGPGAPMNAEPSPAPDATDEDASTLADGPSGNKEPGRYAALPFRPGGGRDPGAPPDSTGLRSRNVGLPFMSAEGLPAEALAAPPPLEPSPAAPSSESGGRRQYQTLVFSQPPQGGALPFPIPAPGAQGAAPGFQQTPQGAPAGFPQQPQAAPPRSVHPGPNPSAAVQALSNPDLAAPARMSAPPPMPPAAIAPPLAPAAVPAPPMVPTPAQTPMPPPVAPAPVQASSVAPMGFASPESGPSRPGSAPSWGSTSSASWSPSVRPPDPAGVPSHDARAALGGLSAASDAASVPLEPATPSPASARSARPRLPPPTEYVDLLWYDDKTPPRVRQQAAWVEYLRPPARPTEWLTGEEPDPEPQVARDRRMIARALMRVPPLDAFGVARTLEESIDEDGILTRPLIVAGGELTMAFDPLESLKTTITVASQLAGADKRLKDAIDAAGEVVQARATGGPLVEGAATRIRQAFTQVNRTLPTDYLETTVIRTLIEERLYQRRTVLGDKRLCASLATGMGAPLPTYLPENLADKLPLFTKFRVRIIAEPHAQQDPTESEPLSLLVLALGRALPVPSGRSVRT</sequence>
<dbReference type="STRING" id="52.CMC5_042780"/>
<feature type="compositionally biased region" description="Low complexity" evidence="1">
    <location>
        <begin position="334"/>
        <end position="345"/>
    </location>
</feature>
<feature type="compositionally biased region" description="Low complexity" evidence="1">
    <location>
        <begin position="474"/>
        <end position="503"/>
    </location>
</feature>
<dbReference type="InterPro" id="IPR018683">
    <property type="entry name" value="DUF2169"/>
</dbReference>
<feature type="compositionally biased region" description="Low complexity" evidence="1">
    <location>
        <begin position="594"/>
        <end position="610"/>
    </location>
</feature>
<evidence type="ECO:0000313" key="4">
    <source>
        <dbReference type="Proteomes" id="UP000067626"/>
    </source>
</evidence>
<evidence type="ECO:0000259" key="2">
    <source>
        <dbReference type="Pfam" id="PF09937"/>
    </source>
</evidence>
<dbReference type="RefSeq" id="WP_082362672.1">
    <property type="nucleotide sequence ID" value="NZ_CP012159.1"/>
</dbReference>
<feature type="compositionally biased region" description="Low complexity" evidence="1">
    <location>
        <begin position="571"/>
        <end position="581"/>
    </location>
</feature>
<proteinExistence type="predicted"/>
<dbReference type="OrthoDB" id="5290767at2"/>
<feature type="region of interest" description="Disordered" evidence="1">
    <location>
        <begin position="430"/>
        <end position="659"/>
    </location>
</feature>
<evidence type="ECO:0000313" key="3">
    <source>
        <dbReference type="EMBL" id="AKT40125.1"/>
    </source>
</evidence>
<accession>A0A0K1EGZ1</accession>
<feature type="region of interest" description="Disordered" evidence="1">
    <location>
        <begin position="334"/>
        <end position="414"/>
    </location>
</feature>
<feature type="domain" description="DUF2169" evidence="2">
    <location>
        <begin position="35"/>
        <end position="310"/>
    </location>
</feature>
<dbReference type="Proteomes" id="UP000067626">
    <property type="component" value="Chromosome"/>
</dbReference>
<name>A0A0K1EGZ1_CHOCO</name>